<feature type="non-terminal residue" evidence="2">
    <location>
        <position position="75"/>
    </location>
</feature>
<reference evidence="2 3" key="1">
    <citation type="journal article" date="2023" name="Plants (Basel)">
        <title>Bridging the Gap: Combining Genomics and Transcriptomics Approaches to Understand Stylosanthes scabra, an Orphan Legume from the Brazilian Caatinga.</title>
        <authorList>
            <person name="Ferreira-Neto J.R.C."/>
            <person name="da Silva M.D."/>
            <person name="Binneck E."/>
            <person name="de Melo N.F."/>
            <person name="da Silva R.H."/>
            <person name="de Melo A.L.T.M."/>
            <person name="Pandolfi V."/>
            <person name="Bustamante F.O."/>
            <person name="Brasileiro-Vidal A.C."/>
            <person name="Benko-Iseppon A.M."/>
        </authorList>
    </citation>
    <scope>NUCLEOTIDE SEQUENCE [LARGE SCALE GENOMIC DNA]</scope>
    <source>
        <tissue evidence="2">Leaves</tissue>
    </source>
</reference>
<accession>A0ABU6VP29</accession>
<evidence type="ECO:0000313" key="3">
    <source>
        <dbReference type="Proteomes" id="UP001341840"/>
    </source>
</evidence>
<dbReference type="PANTHER" id="PTHR11926">
    <property type="entry name" value="GLUCOSYL/GLUCURONOSYL TRANSFERASES"/>
    <property type="match status" value="1"/>
</dbReference>
<protein>
    <submittedName>
        <fullName evidence="2">Uncharacterized protein</fullName>
    </submittedName>
</protein>
<dbReference type="EMBL" id="JASCZI010151924">
    <property type="protein sequence ID" value="MED6174909.1"/>
    <property type="molecule type" value="Genomic_DNA"/>
</dbReference>
<dbReference type="Gene3D" id="3.40.50.2000">
    <property type="entry name" value="Glycogen Phosphorylase B"/>
    <property type="match status" value="1"/>
</dbReference>
<sequence>MLAFLEQQTNCKFCCKEWGIGLEIEDVRRDKIESLVREAMDGEKGQDMKQKALQFKKLAMEAASAPNGSSFQNLD</sequence>
<evidence type="ECO:0000256" key="1">
    <source>
        <dbReference type="ARBA" id="ARBA00009995"/>
    </source>
</evidence>
<gene>
    <name evidence="2" type="ORF">PIB30_073382</name>
</gene>
<organism evidence="2 3">
    <name type="scientific">Stylosanthes scabra</name>
    <dbReference type="NCBI Taxonomy" id="79078"/>
    <lineage>
        <taxon>Eukaryota</taxon>
        <taxon>Viridiplantae</taxon>
        <taxon>Streptophyta</taxon>
        <taxon>Embryophyta</taxon>
        <taxon>Tracheophyta</taxon>
        <taxon>Spermatophyta</taxon>
        <taxon>Magnoliopsida</taxon>
        <taxon>eudicotyledons</taxon>
        <taxon>Gunneridae</taxon>
        <taxon>Pentapetalae</taxon>
        <taxon>rosids</taxon>
        <taxon>fabids</taxon>
        <taxon>Fabales</taxon>
        <taxon>Fabaceae</taxon>
        <taxon>Papilionoideae</taxon>
        <taxon>50 kb inversion clade</taxon>
        <taxon>dalbergioids sensu lato</taxon>
        <taxon>Dalbergieae</taxon>
        <taxon>Pterocarpus clade</taxon>
        <taxon>Stylosanthes</taxon>
    </lineage>
</organism>
<keyword evidence="3" id="KW-1185">Reference proteome</keyword>
<dbReference type="PANTHER" id="PTHR11926:SF774">
    <property type="entry name" value="UDP-GLYCOSYLTRANSFERASE 85A1-RELATED"/>
    <property type="match status" value="1"/>
</dbReference>
<dbReference type="SUPFAM" id="SSF53756">
    <property type="entry name" value="UDP-Glycosyltransferase/glycogen phosphorylase"/>
    <property type="match status" value="1"/>
</dbReference>
<comment type="similarity">
    <text evidence="1">Belongs to the UDP-glycosyltransferase family.</text>
</comment>
<proteinExistence type="inferred from homology"/>
<comment type="caution">
    <text evidence="2">The sequence shown here is derived from an EMBL/GenBank/DDBJ whole genome shotgun (WGS) entry which is preliminary data.</text>
</comment>
<dbReference type="Proteomes" id="UP001341840">
    <property type="component" value="Unassembled WGS sequence"/>
</dbReference>
<evidence type="ECO:0000313" key="2">
    <source>
        <dbReference type="EMBL" id="MED6174909.1"/>
    </source>
</evidence>
<name>A0ABU6VP29_9FABA</name>